<proteinExistence type="predicted"/>
<reference evidence="1 2" key="1">
    <citation type="submission" date="2021-06" db="EMBL/GenBank/DDBJ databases">
        <title>Caerostris extrusa draft genome.</title>
        <authorList>
            <person name="Kono N."/>
            <person name="Arakawa K."/>
        </authorList>
    </citation>
    <scope>NUCLEOTIDE SEQUENCE [LARGE SCALE GENOMIC DNA]</scope>
</reference>
<protein>
    <submittedName>
        <fullName evidence="1">Uncharacterized protein</fullName>
    </submittedName>
</protein>
<comment type="caution">
    <text evidence="1">The sequence shown here is derived from an EMBL/GenBank/DDBJ whole genome shotgun (WGS) entry which is preliminary data.</text>
</comment>
<dbReference type="Proteomes" id="UP001054945">
    <property type="component" value="Unassembled WGS sequence"/>
</dbReference>
<dbReference type="EMBL" id="BPLR01010213">
    <property type="protein sequence ID" value="GIY37749.1"/>
    <property type="molecule type" value="Genomic_DNA"/>
</dbReference>
<sequence length="80" mass="9456">MKNGIYQSAFIFKKKISFDKLKPISRQHTFWDPIMTPALEKNAFFLERGDHHRLERTDAFVGLRVMEDRAEKTTENGLEQ</sequence>
<keyword evidence="2" id="KW-1185">Reference proteome</keyword>
<gene>
    <name evidence="1" type="ORF">CEXT_532231</name>
</gene>
<name>A0AAV4SXM8_CAEEX</name>
<organism evidence="1 2">
    <name type="scientific">Caerostris extrusa</name>
    <name type="common">Bark spider</name>
    <name type="synonym">Caerostris bankana</name>
    <dbReference type="NCBI Taxonomy" id="172846"/>
    <lineage>
        <taxon>Eukaryota</taxon>
        <taxon>Metazoa</taxon>
        <taxon>Ecdysozoa</taxon>
        <taxon>Arthropoda</taxon>
        <taxon>Chelicerata</taxon>
        <taxon>Arachnida</taxon>
        <taxon>Araneae</taxon>
        <taxon>Araneomorphae</taxon>
        <taxon>Entelegynae</taxon>
        <taxon>Araneoidea</taxon>
        <taxon>Araneidae</taxon>
        <taxon>Caerostris</taxon>
    </lineage>
</organism>
<accession>A0AAV4SXM8</accession>
<evidence type="ECO:0000313" key="2">
    <source>
        <dbReference type="Proteomes" id="UP001054945"/>
    </source>
</evidence>
<dbReference type="AlphaFoldDB" id="A0AAV4SXM8"/>
<evidence type="ECO:0000313" key="1">
    <source>
        <dbReference type="EMBL" id="GIY37749.1"/>
    </source>
</evidence>